<keyword evidence="2" id="KW-1185">Reference proteome</keyword>
<accession>A0A6I4VXI8</accession>
<dbReference type="RefSeq" id="WP_160800537.1">
    <property type="nucleotide sequence ID" value="NZ_WUUL01000003.1"/>
</dbReference>
<proteinExistence type="predicted"/>
<dbReference type="EMBL" id="WUUL01000003">
    <property type="protein sequence ID" value="MXQ53174.1"/>
    <property type="molecule type" value="Genomic_DNA"/>
</dbReference>
<evidence type="ECO:0000313" key="2">
    <source>
        <dbReference type="Proteomes" id="UP000430692"/>
    </source>
</evidence>
<dbReference type="Proteomes" id="UP000430692">
    <property type="component" value="Unassembled WGS sequence"/>
</dbReference>
<comment type="caution">
    <text evidence="1">The sequence shown here is derived from an EMBL/GenBank/DDBJ whole genome shotgun (WGS) entry which is preliminary data.</text>
</comment>
<protein>
    <submittedName>
        <fullName evidence="1">Uncharacterized protein</fullName>
    </submittedName>
</protein>
<name>A0A6I4VXI8_9BACL</name>
<reference evidence="1 2" key="1">
    <citation type="submission" date="2019-12" db="EMBL/GenBank/DDBJ databases">
        <title>Whole-genome analyses of novel actinobacteria.</title>
        <authorList>
            <person name="Sahin N."/>
            <person name="Saygin H."/>
        </authorList>
    </citation>
    <scope>NUCLEOTIDE SEQUENCE [LARGE SCALE GENOMIC DNA]</scope>
    <source>
        <strain evidence="1 2">KC615</strain>
    </source>
</reference>
<organism evidence="1 2">
    <name type="scientific">Shimazuella alba</name>
    <dbReference type="NCBI Taxonomy" id="2690964"/>
    <lineage>
        <taxon>Bacteria</taxon>
        <taxon>Bacillati</taxon>
        <taxon>Bacillota</taxon>
        <taxon>Bacilli</taxon>
        <taxon>Bacillales</taxon>
        <taxon>Thermoactinomycetaceae</taxon>
        <taxon>Shimazuella</taxon>
    </lineage>
</organism>
<evidence type="ECO:0000313" key="1">
    <source>
        <dbReference type="EMBL" id="MXQ53174.1"/>
    </source>
</evidence>
<dbReference type="AlphaFoldDB" id="A0A6I4VXI8"/>
<sequence length="169" mass="19913">MEQIAEIANVYHDFLMDANNEDEKAVSAIELLYSEVDQTKIRTELLHLRQFALHYILFKRIEDQSIAELIFQEVHTQTFKNVWRWDIDSKNRSILVAKEYTNHTNSSNYNSEEEKLEAIGQLFSERLLDKHSEPIIQLGKRVSMRNLAFVNTTLDFAKENGMSFISYFF</sequence>
<gene>
    <name evidence="1" type="ORF">GSM42_05385</name>
</gene>